<sequence length="373" mass="43051">MLPVTLSKSLSQLSIGISRTSIRHAHLPQRRKPQHEKAKFPKGHGEQIWVWSHQLTRQVVYSHSKILKVRFSLAWSNRALRQLPFNGKKLQPQALRKDYWKPMALIQLPQGAGAAGQSVFQKLREFRRMHELCWDESLRHEEVNVEALPVDPKEVKVRRKALNKFERGQKLNDQYANSIADMAAVLAGGGRGNRLSVRRAEKRALYAGGKLEGRKWFDIRIRLRKDGNKKLEELNERSVKLLPVTVKWAVDADRNYAQEWSKNVKHELLDDALHLLVDYEPEVEEVLEAHETPGDDQATADDNIKYKTEDLEDDIPEEFREEAKETKQKAVDGDRTIREEAREETEETKQKAVGGNRTIRAKGKKNEKDESKP</sequence>
<evidence type="ECO:0000256" key="3">
    <source>
        <dbReference type="ARBA" id="ARBA00022980"/>
    </source>
</evidence>
<comment type="subcellular location">
    <subcellularLocation>
        <location evidence="1">Mitochondrion</location>
    </subcellularLocation>
</comment>
<feature type="region of interest" description="Disordered" evidence="9">
    <location>
        <begin position="289"/>
        <end position="373"/>
    </location>
</feature>
<dbReference type="Proteomes" id="UP001281614">
    <property type="component" value="Unassembled WGS sequence"/>
</dbReference>
<accession>A0AAD9Y1U9</accession>
<dbReference type="GO" id="GO:0000150">
    <property type="term" value="F:DNA strand exchange activity"/>
    <property type="evidence" value="ECO:0007669"/>
    <property type="project" value="InterPro"/>
</dbReference>
<keyword evidence="6" id="KW-0804">Transcription</keyword>
<proteinExistence type="inferred from homology"/>
<name>A0AAD9Y1U9_COLKA</name>
<dbReference type="GO" id="GO:0005739">
    <property type="term" value="C:mitochondrion"/>
    <property type="evidence" value="ECO:0007669"/>
    <property type="project" value="UniProtKB-SubCell"/>
</dbReference>
<evidence type="ECO:0000256" key="9">
    <source>
        <dbReference type="SAM" id="MobiDB-lite"/>
    </source>
</evidence>
<keyword evidence="5" id="KW-0496">Mitochondrion</keyword>
<keyword evidence="7" id="KW-0687">Ribonucleoprotein</keyword>
<dbReference type="PANTHER" id="PTHR28184">
    <property type="entry name" value="MITOCHONDRIAL HOMOLOGOUS RECOMBINATION PROTEIN 1"/>
    <property type="match status" value="1"/>
</dbReference>
<dbReference type="GO" id="GO:0005840">
    <property type="term" value="C:ribosome"/>
    <property type="evidence" value="ECO:0007669"/>
    <property type="project" value="UniProtKB-KW"/>
</dbReference>
<evidence type="ECO:0000256" key="7">
    <source>
        <dbReference type="ARBA" id="ARBA00023274"/>
    </source>
</evidence>
<evidence type="ECO:0000256" key="1">
    <source>
        <dbReference type="ARBA" id="ARBA00004173"/>
    </source>
</evidence>
<evidence type="ECO:0000313" key="11">
    <source>
        <dbReference type="Proteomes" id="UP001281614"/>
    </source>
</evidence>
<dbReference type="InterPro" id="IPR024629">
    <property type="entry name" value="Ribosomal_mL67"/>
</dbReference>
<dbReference type="Pfam" id="PF12829">
    <property type="entry name" value="Mhr1"/>
    <property type="match status" value="1"/>
</dbReference>
<comment type="caution">
    <text evidence="10">The sequence shown here is derived from an EMBL/GenBank/DDBJ whole genome shotgun (WGS) entry which is preliminary data.</text>
</comment>
<evidence type="ECO:0000256" key="8">
    <source>
        <dbReference type="ARBA" id="ARBA00035185"/>
    </source>
</evidence>
<reference evidence="10" key="1">
    <citation type="submission" date="2023-02" db="EMBL/GenBank/DDBJ databases">
        <title>Colletotrichum kahawae CIFC_Que2 genome sequencing and assembly.</title>
        <authorList>
            <person name="Baroncelli R."/>
        </authorList>
    </citation>
    <scope>NUCLEOTIDE SEQUENCE</scope>
    <source>
        <strain evidence="10">CIFC_Que2</strain>
    </source>
</reference>
<evidence type="ECO:0000256" key="4">
    <source>
        <dbReference type="ARBA" id="ARBA00023015"/>
    </source>
</evidence>
<organism evidence="10 11">
    <name type="scientific">Colletotrichum kahawae</name>
    <name type="common">Coffee berry disease fungus</name>
    <dbReference type="NCBI Taxonomy" id="34407"/>
    <lineage>
        <taxon>Eukaryota</taxon>
        <taxon>Fungi</taxon>
        <taxon>Dikarya</taxon>
        <taxon>Ascomycota</taxon>
        <taxon>Pezizomycotina</taxon>
        <taxon>Sordariomycetes</taxon>
        <taxon>Hypocreomycetidae</taxon>
        <taxon>Glomerellales</taxon>
        <taxon>Glomerellaceae</taxon>
        <taxon>Colletotrichum</taxon>
        <taxon>Colletotrichum gloeosporioides species complex</taxon>
    </lineage>
</organism>
<keyword evidence="11" id="KW-1185">Reference proteome</keyword>
<dbReference type="EMBL" id="VYYT01000554">
    <property type="protein sequence ID" value="KAK2732130.1"/>
    <property type="molecule type" value="Genomic_DNA"/>
</dbReference>
<protein>
    <recommendedName>
        <fullName evidence="8">Large ribosomal subunit protein mL67</fullName>
    </recommendedName>
</protein>
<dbReference type="AlphaFoldDB" id="A0AAD9Y1U9"/>
<dbReference type="GO" id="GO:0003735">
    <property type="term" value="F:structural constituent of ribosome"/>
    <property type="evidence" value="ECO:0007669"/>
    <property type="project" value="TreeGrafter"/>
</dbReference>
<dbReference type="GO" id="GO:1990904">
    <property type="term" value="C:ribonucleoprotein complex"/>
    <property type="evidence" value="ECO:0007669"/>
    <property type="project" value="UniProtKB-KW"/>
</dbReference>
<evidence type="ECO:0000256" key="5">
    <source>
        <dbReference type="ARBA" id="ARBA00023128"/>
    </source>
</evidence>
<evidence type="ECO:0000256" key="2">
    <source>
        <dbReference type="ARBA" id="ARBA00010741"/>
    </source>
</evidence>
<evidence type="ECO:0000313" key="10">
    <source>
        <dbReference type="EMBL" id="KAK2732130.1"/>
    </source>
</evidence>
<keyword evidence="3" id="KW-0689">Ribosomal protein</keyword>
<keyword evidence="4" id="KW-0805">Transcription regulation</keyword>
<comment type="similarity">
    <text evidence="2">Belongs to the mitochondrion-specific ribosomal protein mL67 family.</text>
</comment>
<feature type="compositionally biased region" description="Basic and acidic residues" evidence="9">
    <location>
        <begin position="317"/>
        <end position="341"/>
    </location>
</feature>
<gene>
    <name evidence="10" type="ORF">CKAH01_02076</name>
</gene>
<feature type="compositionally biased region" description="Basic and acidic residues" evidence="9">
    <location>
        <begin position="364"/>
        <end position="373"/>
    </location>
</feature>
<dbReference type="GO" id="GO:0003697">
    <property type="term" value="F:single-stranded DNA binding"/>
    <property type="evidence" value="ECO:0007669"/>
    <property type="project" value="InterPro"/>
</dbReference>
<evidence type="ECO:0000256" key="6">
    <source>
        <dbReference type="ARBA" id="ARBA00023163"/>
    </source>
</evidence>
<dbReference type="PANTHER" id="PTHR28184:SF1">
    <property type="entry name" value="LARGE RIBOSOMAL SUBUNIT PROTEIN ML67"/>
    <property type="match status" value="1"/>
</dbReference>